<proteinExistence type="inferred from homology"/>
<dbReference type="RefSeq" id="WP_055453876.1">
    <property type="nucleotide sequence ID" value="NZ_CYHE01000001.1"/>
</dbReference>
<dbReference type="InterPro" id="IPR046358">
    <property type="entry name" value="Flagellin_C"/>
</dbReference>
<dbReference type="GO" id="GO:0005576">
    <property type="term" value="C:extracellular region"/>
    <property type="evidence" value="ECO:0007669"/>
    <property type="project" value="UniProtKB-SubCell"/>
</dbReference>
<evidence type="ECO:0000256" key="4">
    <source>
        <dbReference type="SAM" id="Coils"/>
    </source>
</evidence>
<evidence type="ECO:0000259" key="6">
    <source>
        <dbReference type="Pfam" id="PF00700"/>
    </source>
</evidence>
<keyword evidence="3" id="KW-0964">Secreted</keyword>
<organism evidence="7 8">
    <name type="scientific">Pannonibacter indicus</name>
    <dbReference type="NCBI Taxonomy" id="466044"/>
    <lineage>
        <taxon>Bacteria</taxon>
        <taxon>Pseudomonadati</taxon>
        <taxon>Pseudomonadota</taxon>
        <taxon>Alphaproteobacteria</taxon>
        <taxon>Hyphomicrobiales</taxon>
        <taxon>Stappiaceae</taxon>
        <taxon>Pannonibacter</taxon>
    </lineage>
</organism>
<dbReference type="InterPro" id="IPR001029">
    <property type="entry name" value="Flagellin_N"/>
</dbReference>
<comment type="function">
    <text evidence="3">Flagellin is the subunit protein which polymerizes to form the filaments of bacterial flagella.</text>
</comment>
<dbReference type="Proteomes" id="UP000183900">
    <property type="component" value="Unassembled WGS sequence"/>
</dbReference>
<reference evidence="8" key="1">
    <citation type="submission" date="2015-08" db="EMBL/GenBank/DDBJ databases">
        <authorList>
            <person name="Varghese N."/>
        </authorList>
    </citation>
    <scope>NUCLEOTIDE SEQUENCE [LARGE SCALE GENOMIC DNA]</scope>
    <source>
        <strain evidence="8">DSM 23407</strain>
    </source>
</reference>
<comment type="similarity">
    <text evidence="1 3">Belongs to the bacterial flagellin family.</text>
</comment>
<protein>
    <recommendedName>
        <fullName evidence="3">Flagellin</fullName>
    </recommendedName>
</protein>
<feature type="domain" description="Flagellin N-terminal" evidence="5">
    <location>
        <begin position="15"/>
        <end position="139"/>
    </location>
</feature>
<accession>A0A0K6HL52</accession>
<name>A0A0K6HL52_9HYPH</name>
<gene>
    <name evidence="7" type="ORF">Ga0061067_10184</name>
</gene>
<keyword evidence="2 3" id="KW-0975">Bacterial flagellum</keyword>
<keyword evidence="8" id="KW-1185">Reference proteome</keyword>
<evidence type="ECO:0000259" key="5">
    <source>
        <dbReference type="Pfam" id="PF00669"/>
    </source>
</evidence>
<feature type="domain" description="Flagellin C-terminal" evidence="6">
    <location>
        <begin position="415"/>
        <end position="500"/>
    </location>
</feature>
<dbReference type="PANTHER" id="PTHR42792">
    <property type="entry name" value="FLAGELLIN"/>
    <property type="match status" value="1"/>
</dbReference>
<sequence>MSDIVLSSPVRDNLLSLKNTADLMSRTQNRLATGLKVNSALDNPNSYFTAAGLNDRAKDLNNLLDNMGQAVQTLKAADTGITSITKLVESAKAIANQALQTQSEYERKVYAERYNGVLRQIEDMARDASYKGKNLLAGEGNELSILFNEDSTSKMKILPVDFTNASLEDGLALGDLATGSGATASFALSGGTTTLTLTGLQASSELTDLAQWSAGDVVSVSDGVTTRTFTVGSGPGQIRTVQDYVNALNDLGGIKASFDEVTDQITVTSGLGVGLNLTISKDAAGGGTATNGGIGTGTTTLTAASMTADSKLVSSGSYKVGDVLKVVDGNGYEAASLEVTANTTADDLVKLLNSVKGLKAGFSAGQISLVGDISFDIKSSNNDFNVTALATTDGTVKLQATDSDFKDDTDIERTLQAINSALATLRSTASSFGTSLSTVEVRQKFTTQLVNTLEVGAGALTIANMNEEGANMLALQTRQQLSSTALSLANQADQSVLSLFG</sequence>
<evidence type="ECO:0000256" key="2">
    <source>
        <dbReference type="ARBA" id="ARBA00023143"/>
    </source>
</evidence>
<evidence type="ECO:0000313" key="7">
    <source>
        <dbReference type="EMBL" id="CUA91777.1"/>
    </source>
</evidence>
<dbReference type="AlphaFoldDB" id="A0A0K6HL52"/>
<dbReference type="PANTHER" id="PTHR42792:SF2">
    <property type="entry name" value="FLAGELLIN"/>
    <property type="match status" value="1"/>
</dbReference>
<comment type="subcellular location">
    <subcellularLocation>
        <location evidence="3">Secreted</location>
    </subcellularLocation>
    <subcellularLocation>
        <location evidence="3">Bacterial flagellum</location>
    </subcellularLocation>
</comment>
<keyword evidence="4" id="KW-0175">Coiled coil</keyword>
<dbReference type="Gene3D" id="1.20.1330.10">
    <property type="entry name" value="f41 fragment of flagellin, N-terminal domain"/>
    <property type="match status" value="1"/>
</dbReference>
<evidence type="ECO:0000256" key="1">
    <source>
        <dbReference type="ARBA" id="ARBA00005709"/>
    </source>
</evidence>
<keyword evidence="7" id="KW-0282">Flagellum</keyword>
<evidence type="ECO:0000313" key="8">
    <source>
        <dbReference type="Proteomes" id="UP000183900"/>
    </source>
</evidence>
<evidence type="ECO:0000256" key="3">
    <source>
        <dbReference type="RuleBase" id="RU362073"/>
    </source>
</evidence>
<dbReference type="Pfam" id="PF00669">
    <property type="entry name" value="Flagellin_N"/>
    <property type="match status" value="1"/>
</dbReference>
<dbReference type="GO" id="GO:0005198">
    <property type="term" value="F:structural molecule activity"/>
    <property type="evidence" value="ECO:0007669"/>
    <property type="project" value="UniProtKB-UniRule"/>
</dbReference>
<dbReference type="SUPFAM" id="SSF64518">
    <property type="entry name" value="Phase 1 flagellin"/>
    <property type="match status" value="1"/>
</dbReference>
<dbReference type="EMBL" id="CYHE01000001">
    <property type="protein sequence ID" value="CUA91777.1"/>
    <property type="molecule type" value="Genomic_DNA"/>
</dbReference>
<feature type="coiled-coil region" evidence="4">
    <location>
        <begin position="50"/>
        <end position="77"/>
    </location>
</feature>
<dbReference type="OrthoDB" id="9808068at2"/>
<keyword evidence="7" id="KW-0969">Cilium</keyword>
<keyword evidence="7" id="KW-0966">Cell projection</keyword>
<dbReference type="Pfam" id="PF00700">
    <property type="entry name" value="Flagellin_C"/>
    <property type="match status" value="1"/>
</dbReference>
<dbReference type="GO" id="GO:0009288">
    <property type="term" value="C:bacterial-type flagellum"/>
    <property type="evidence" value="ECO:0007669"/>
    <property type="project" value="UniProtKB-SubCell"/>
</dbReference>
<dbReference type="InterPro" id="IPR001492">
    <property type="entry name" value="Flagellin"/>
</dbReference>